<evidence type="ECO:0000313" key="4">
    <source>
        <dbReference type="Proteomes" id="UP000534590"/>
    </source>
</evidence>
<dbReference type="PANTHER" id="PTHR43709:SF3">
    <property type="entry name" value="ISOMERASE YBHH-RELATED"/>
    <property type="match status" value="1"/>
</dbReference>
<dbReference type="SUPFAM" id="SSF54506">
    <property type="entry name" value="Diaminopimelate epimerase-like"/>
    <property type="match status" value="2"/>
</dbReference>
<dbReference type="PANTHER" id="PTHR43709">
    <property type="entry name" value="ACONITATE ISOMERASE-RELATED"/>
    <property type="match status" value="1"/>
</dbReference>
<comment type="caution">
    <text evidence="3">The sequence shown here is derived from an EMBL/GenBank/DDBJ whole genome shotgun (WGS) entry which is preliminary data.</text>
</comment>
<name>A0ABR6JDB0_AGRRD</name>
<dbReference type="InterPro" id="IPR047687">
    <property type="entry name" value="OMA_tautomer-like"/>
</dbReference>
<evidence type="ECO:0000313" key="3">
    <source>
        <dbReference type="EMBL" id="MBB4492866.1"/>
    </source>
</evidence>
<evidence type="ECO:0000256" key="1">
    <source>
        <dbReference type="ARBA" id="ARBA00007673"/>
    </source>
</evidence>
<evidence type="ECO:0000256" key="2">
    <source>
        <dbReference type="ARBA" id="ARBA00023235"/>
    </source>
</evidence>
<dbReference type="InterPro" id="IPR007400">
    <property type="entry name" value="PrpF-like"/>
</dbReference>
<dbReference type="Gene3D" id="3.10.310.10">
    <property type="entry name" value="Diaminopimelate Epimerase, Chain A, domain 1"/>
    <property type="match status" value="2"/>
</dbReference>
<comment type="similarity">
    <text evidence="1">Belongs to the PrpF family.</text>
</comment>
<keyword evidence="4" id="KW-1185">Reference proteome</keyword>
<accession>A0ABR6JDB0</accession>
<evidence type="ECO:0008006" key="5">
    <source>
        <dbReference type="Google" id="ProtNLM"/>
    </source>
</evidence>
<protein>
    <recommendedName>
        <fullName evidence="5">4-oxalomesaconate tautomerase</fullName>
    </recommendedName>
</protein>
<gene>
    <name evidence="3" type="ORF">GGE40_004712</name>
</gene>
<sequence>METGEFNHRLKCPQIQNFTIDAHNAIKLQNIAFNRLDSFAHIATTRRIDPPNAILRQPMNDLLKIPCVLMRGGTSRGPFFLASDLPRDRADRDAALLSIMGSGHPLQIDGIGGGNPVTSKVAIIGPSTVRGADIDYLFAQVRTDRQYVDYSPNCGNMLAAVGPFAIEAGLVEAQGNDTLVRIHNVNTGKLIEAKVPTRGREVIYLGDASIDGVPGLAAPIALTFMDAAGAKTGKLLPTGKPVDVIDGVNVTAIDCAIPMVLIRAADLGMTGYEDPQTLSANKDLIERMTRIRIEAGKLMGMGDVKDMVIPKPVLVAPARKGGTLSVRYFMPNECHPALATTGAVGIATAAVTKGSVAYDVAGGLSVPTQIRIEHPAGCLDVQLEMRNGAITAGLVRTARRLFEGFAFAKPTAAIEDAA</sequence>
<organism evidence="3 4">
    <name type="scientific">Agrobacterium radiobacter</name>
    <dbReference type="NCBI Taxonomy" id="362"/>
    <lineage>
        <taxon>Bacteria</taxon>
        <taxon>Pseudomonadati</taxon>
        <taxon>Pseudomonadota</taxon>
        <taxon>Alphaproteobacteria</taxon>
        <taxon>Hyphomicrobiales</taxon>
        <taxon>Rhizobiaceae</taxon>
        <taxon>Rhizobium/Agrobacterium group</taxon>
        <taxon>Agrobacterium</taxon>
        <taxon>Agrobacterium tumefaciens complex</taxon>
    </lineage>
</organism>
<dbReference type="Pfam" id="PF04303">
    <property type="entry name" value="PrpF"/>
    <property type="match status" value="1"/>
</dbReference>
<dbReference type="Proteomes" id="UP000534590">
    <property type="component" value="Unassembled WGS sequence"/>
</dbReference>
<proteinExistence type="inferred from homology"/>
<dbReference type="EMBL" id="JACIHP010000006">
    <property type="protein sequence ID" value="MBB4492866.1"/>
    <property type="molecule type" value="Genomic_DNA"/>
</dbReference>
<reference evidence="3 4" key="1">
    <citation type="submission" date="2020-08" db="EMBL/GenBank/DDBJ databases">
        <title>Genomic Encyclopedia of Type Strains, Phase IV (KMG-V): Genome sequencing to study the core and pangenomes of soil and plant-associated prokaryotes.</title>
        <authorList>
            <person name="Whitman W."/>
        </authorList>
    </citation>
    <scope>NUCLEOTIDE SEQUENCE [LARGE SCALE GENOMIC DNA]</scope>
    <source>
        <strain evidence="3 4">SEMIA 461</strain>
    </source>
</reference>
<dbReference type="NCBIfam" id="NF033377">
    <property type="entry name" value="OMA_tautomer"/>
    <property type="match status" value="1"/>
</dbReference>
<keyword evidence="2" id="KW-0413">Isomerase</keyword>